<dbReference type="Pfam" id="PF03631">
    <property type="entry name" value="Virul_fac_BrkB"/>
    <property type="match status" value="1"/>
</dbReference>
<evidence type="ECO:0000313" key="7">
    <source>
        <dbReference type="EMBL" id="SPP92658.1"/>
    </source>
</evidence>
<dbReference type="KEGG" id="bvz:BRAD3257_1529"/>
<comment type="subcellular location">
    <subcellularLocation>
        <location evidence="1">Cell membrane</location>
        <topology evidence="1">Multi-pass membrane protein</topology>
    </subcellularLocation>
</comment>
<evidence type="ECO:0000256" key="1">
    <source>
        <dbReference type="ARBA" id="ARBA00004651"/>
    </source>
</evidence>
<feature type="transmembrane region" description="Helical" evidence="6">
    <location>
        <begin position="62"/>
        <end position="85"/>
    </location>
</feature>
<evidence type="ECO:0000256" key="2">
    <source>
        <dbReference type="ARBA" id="ARBA00022475"/>
    </source>
</evidence>
<evidence type="ECO:0000256" key="3">
    <source>
        <dbReference type="ARBA" id="ARBA00022692"/>
    </source>
</evidence>
<dbReference type="AlphaFoldDB" id="A0A2U3PU64"/>
<evidence type="ECO:0000256" key="4">
    <source>
        <dbReference type="ARBA" id="ARBA00022989"/>
    </source>
</evidence>
<proteinExistence type="predicted"/>
<dbReference type="PANTHER" id="PTHR30213:SF0">
    <property type="entry name" value="UPF0761 MEMBRANE PROTEIN YIHY"/>
    <property type="match status" value="1"/>
</dbReference>
<dbReference type="InterPro" id="IPR017039">
    <property type="entry name" value="Virul_fac_BrkB"/>
</dbReference>
<name>A0A2U3PU64_9BRAD</name>
<dbReference type="PANTHER" id="PTHR30213">
    <property type="entry name" value="INNER MEMBRANE PROTEIN YHJD"/>
    <property type="match status" value="1"/>
</dbReference>
<dbReference type="GO" id="GO:0005886">
    <property type="term" value="C:plasma membrane"/>
    <property type="evidence" value="ECO:0007669"/>
    <property type="project" value="UniProtKB-SubCell"/>
</dbReference>
<evidence type="ECO:0000256" key="6">
    <source>
        <dbReference type="SAM" id="Phobius"/>
    </source>
</evidence>
<feature type="transmembrane region" description="Helical" evidence="6">
    <location>
        <begin position="33"/>
        <end position="50"/>
    </location>
</feature>
<accession>A0A2U3PU64</accession>
<dbReference type="Proteomes" id="UP000246085">
    <property type="component" value="Chromosome BRAD3257"/>
</dbReference>
<reference evidence="7 8" key="1">
    <citation type="submission" date="2018-03" db="EMBL/GenBank/DDBJ databases">
        <authorList>
            <person name="Gully D."/>
        </authorList>
    </citation>
    <scope>NUCLEOTIDE SEQUENCE [LARGE SCALE GENOMIC DNA]</scope>
    <source>
        <strain evidence="7">ORS3257</strain>
    </source>
</reference>
<evidence type="ECO:0000313" key="8">
    <source>
        <dbReference type="Proteomes" id="UP000246085"/>
    </source>
</evidence>
<keyword evidence="3 6" id="KW-0812">Transmembrane</keyword>
<keyword evidence="4 6" id="KW-1133">Transmembrane helix</keyword>
<gene>
    <name evidence="7" type="ORF">BRAD3257_1529</name>
</gene>
<evidence type="ECO:0000256" key="5">
    <source>
        <dbReference type="ARBA" id="ARBA00023136"/>
    </source>
</evidence>
<dbReference type="EMBL" id="LS398110">
    <property type="protein sequence ID" value="SPP92658.1"/>
    <property type="molecule type" value="Genomic_DNA"/>
</dbReference>
<protein>
    <submittedName>
        <fullName evidence="7">Ribonuclease BN, putative</fullName>
    </submittedName>
</protein>
<keyword evidence="5 6" id="KW-0472">Membrane</keyword>
<keyword evidence="2" id="KW-1003">Cell membrane</keyword>
<sequence length="103" mass="11140">MLAALGAVVVLPLFLNFVGLSNAADLLVRIGRWPAMSVTLGLTPALIYRFGPSREAPRWRWITWGSAVATVLWLGASALFSWYAANFGKFKETDGSLAPRSAS</sequence>
<organism evidence="7 8">
    <name type="scientific">Bradyrhizobium vignae</name>
    <dbReference type="NCBI Taxonomy" id="1549949"/>
    <lineage>
        <taxon>Bacteria</taxon>
        <taxon>Pseudomonadati</taxon>
        <taxon>Pseudomonadota</taxon>
        <taxon>Alphaproteobacteria</taxon>
        <taxon>Hyphomicrobiales</taxon>
        <taxon>Nitrobacteraceae</taxon>
        <taxon>Bradyrhizobium</taxon>
    </lineage>
</organism>